<gene>
    <name evidence="2" type="ORF">CAGA_08670</name>
</gene>
<organism evidence="2 3">
    <name type="scientific">Caproiciproducens galactitolivorans</name>
    <dbReference type="NCBI Taxonomy" id="642589"/>
    <lineage>
        <taxon>Bacteria</taxon>
        <taxon>Bacillati</taxon>
        <taxon>Bacillota</taxon>
        <taxon>Clostridia</taxon>
        <taxon>Eubacteriales</taxon>
        <taxon>Acutalibacteraceae</taxon>
        <taxon>Caproiciproducens</taxon>
    </lineage>
</organism>
<dbReference type="OrthoDB" id="1834173at2"/>
<reference evidence="2 3" key="1">
    <citation type="submission" date="2019-04" db="EMBL/GenBank/DDBJ databases">
        <authorList>
            <person name="Poehlein A."/>
            <person name="Bengelsdorf F.R."/>
            <person name="Duerre P."/>
            <person name="Daniel R."/>
        </authorList>
    </citation>
    <scope>NUCLEOTIDE SEQUENCE [LARGE SCALE GENOMIC DNA]</scope>
    <source>
        <strain evidence="2 3">BS-1</strain>
    </source>
</reference>
<name>A0A4Z0YDJ7_9FIRM</name>
<dbReference type="EMBL" id="SRMQ01000002">
    <property type="protein sequence ID" value="TGJ77495.1"/>
    <property type="molecule type" value="Genomic_DNA"/>
</dbReference>
<evidence type="ECO:0000256" key="1">
    <source>
        <dbReference type="SAM" id="SignalP"/>
    </source>
</evidence>
<keyword evidence="1" id="KW-0732">Signal</keyword>
<comment type="caution">
    <text evidence="2">The sequence shown here is derived from an EMBL/GenBank/DDBJ whole genome shotgun (WGS) entry which is preliminary data.</text>
</comment>
<protein>
    <submittedName>
        <fullName evidence="2">Uncharacterized protein</fullName>
    </submittedName>
</protein>
<dbReference type="AlphaFoldDB" id="A0A4Z0YDJ7"/>
<proteinExistence type="predicted"/>
<evidence type="ECO:0000313" key="2">
    <source>
        <dbReference type="EMBL" id="TGJ77495.1"/>
    </source>
</evidence>
<evidence type="ECO:0000313" key="3">
    <source>
        <dbReference type="Proteomes" id="UP000297714"/>
    </source>
</evidence>
<dbReference type="RefSeq" id="WP_135658082.1">
    <property type="nucleotide sequence ID" value="NZ_JAJUFJ010000012.1"/>
</dbReference>
<sequence length="969" mass="102794">MKKITGKVVSLVLALALVVSSFSANFAFAATKSMAGVVTDTAEDDIYLCNGGTGDREIDLNDFLAANGSGFNMETKNHKDVDNVKVSSISHISGDRLVSLKLRNNDDDAYLRLKSSTKTGTEVISVLFKADYTDDDGNEYTVKASQKLTVHVYDKDQLVLGKKDSNGVGKGVDELDDIPMTAGATVEIGAFVAQPESEDSCYAVLTPAHKIFLSKDKKDYKDSGFTLEVTSGSSDIHFLTEATVNGKKVFQDQFDDAHMRAKDVAQDVNGVLYAVVGKLNSQNQITGDASTGNITLTAKKLVQDGATYKASTDSDEKYTLKAKIAKKIDIEALKSYNSTDSSDARYLFKKTVNNAGKASDINYTIRKDGKSILDGFTQFDGNDVNLTDKEIKFPTDTDTVTVNEDVNIKKISGKMNKLTIGDCNVGEVDIDNGEVTIDEGKVGDVTIGDDDSTKAKLTITNGAKVGNIDTTDANDNEESINIDGATVGNIKTDGDVEIETNDDDHTVTVGEIAAAGKVTVNADEAKVSISALKAADEDAEFTLYNTDNMELKVGKIDFDYYDDVKLNLGNEDDEDDIFTGTIPAPINAADGSIETKNEDTNVTVTGKVDVDTISVDSDSTITFKDDVKAGTVDGDGTMVVVPGKLYVKESASSTKLKLDGNFAAGTVAFKADAGNVDVDDFDCYGFTLEKSTASNVDTFKVKSVSFAGIQINKTSANIAKGYSETFTATAYPNGTTIPAGYTVKWDLDGGSSDVFSMTTNGNTATVKVNSIDSTFASQNHATLTATLYDADGYEVEDYSAAKCEITAIAVPEAKIDTTNDFSLAQGASYQFKVTSTTAPSFTVGTPGAFNVALASKNGNDYFYKITAVGKVGSSAGIYLNGAKVCVVTIKAPAFTCDTTKDVTVKGSYQVKVTATTTPTFSVGTAGVFKASFVKKVGNDYFYKLTSVGKVGAKSGVYVNGVKVFVATVG</sequence>
<feature type="signal peptide" evidence="1">
    <location>
        <begin position="1"/>
        <end position="29"/>
    </location>
</feature>
<dbReference type="Proteomes" id="UP000297714">
    <property type="component" value="Unassembled WGS sequence"/>
</dbReference>
<feature type="chain" id="PRO_5021405741" evidence="1">
    <location>
        <begin position="30"/>
        <end position="969"/>
    </location>
</feature>
<accession>A0A4Z0YDJ7</accession>
<keyword evidence="3" id="KW-1185">Reference proteome</keyword>